<dbReference type="Proteomes" id="UP000019131">
    <property type="component" value="Unassembled WGS sequence"/>
</dbReference>
<dbReference type="AlphaFoldDB" id="W4UR98"/>
<dbReference type="InterPro" id="IPR033985">
    <property type="entry name" value="SusD-like_N"/>
</dbReference>
<dbReference type="InterPro" id="IPR011990">
    <property type="entry name" value="TPR-like_helical_dom_sf"/>
</dbReference>
<dbReference type="SUPFAM" id="SSF48452">
    <property type="entry name" value="TPR-like"/>
    <property type="match status" value="1"/>
</dbReference>
<accession>W4UR98</accession>
<evidence type="ECO:0000313" key="3">
    <source>
        <dbReference type="Proteomes" id="UP000019131"/>
    </source>
</evidence>
<dbReference type="Gene3D" id="1.25.40.390">
    <property type="match status" value="1"/>
</dbReference>
<proteinExistence type="predicted"/>
<gene>
    <name evidence="2" type="ORF">JCM10512_2019</name>
</gene>
<evidence type="ECO:0000259" key="1">
    <source>
        <dbReference type="Pfam" id="PF14322"/>
    </source>
</evidence>
<evidence type="ECO:0000313" key="2">
    <source>
        <dbReference type="EMBL" id="GAE83725.1"/>
    </source>
</evidence>
<dbReference type="STRING" id="1445607.JCM10512_2019"/>
<dbReference type="EMBL" id="BAIV01000010">
    <property type="protein sequence ID" value="GAE83725.1"/>
    <property type="molecule type" value="Genomic_DNA"/>
</dbReference>
<reference evidence="2 3" key="1">
    <citation type="journal article" date="2014" name="Genome Announc.">
        <title>Draft Genome Sequence of Bacteroides reticulotermitis Strain JCM 10512T, Isolated from the Gut of a Termite.</title>
        <authorList>
            <person name="Yuki M."/>
            <person name="Oshima K."/>
            <person name="Suda W."/>
            <person name="Sakamoto M."/>
            <person name="Iida T."/>
            <person name="Hattori M."/>
            <person name="Ohkuma M."/>
        </authorList>
    </citation>
    <scope>NUCLEOTIDE SEQUENCE [LARGE SCALE GENOMIC DNA]</scope>
    <source>
        <strain evidence="2 3">JCM 10512</strain>
    </source>
</reference>
<comment type="caution">
    <text evidence="2">The sequence shown here is derived from an EMBL/GenBank/DDBJ whole genome shotgun (WGS) entry which is preliminary data.</text>
</comment>
<keyword evidence="3" id="KW-1185">Reference proteome</keyword>
<name>W4UR98_9BACE</name>
<protein>
    <recommendedName>
        <fullName evidence="1">SusD-like N-terminal domain-containing protein</fullName>
    </recommendedName>
</protein>
<feature type="domain" description="SusD-like N-terminal" evidence="1">
    <location>
        <begin position="4"/>
        <end position="95"/>
    </location>
</feature>
<sequence>MTAEEKKVRKGEAKMIIAYHYVQMLRNLGGMPWIDHAYKPEDDVRMSRMTIEETVEKICGLIDEAAGMLPWGVNAADDGRMTAAGALALKSRLLLFAASLFSIMISRIEMEKRRICVLYGMGISQIPVGRML</sequence>
<organism evidence="2 3">
    <name type="scientific">Bacteroides reticulotermitis JCM 10512</name>
    <dbReference type="NCBI Taxonomy" id="1445607"/>
    <lineage>
        <taxon>Bacteria</taxon>
        <taxon>Pseudomonadati</taxon>
        <taxon>Bacteroidota</taxon>
        <taxon>Bacteroidia</taxon>
        <taxon>Bacteroidales</taxon>
        <taxon>Bacteroidaceae</taxon>
        <taxon>Bacteroides</taxon>
    </lineage>
</organism>
<dbReference type="Pfam" id="PF14322">
    <property type="entry name" value="SusD-like_3"/>
    <property type="match status" value="1"/>
</dbReference>